<dbReference type="PANTHER" id="PTHR43309">
    <property type="entry name" value="5-OXOPROLINASE SUBUNIT C"/>
    <property type="match status" value="1"/>
</dbReference>
<dbReference type="InterPro" id="IPR003778">
    <property type="entry name" value="CT_A_B"/>
</dbReference>
<feature type="region of interest" description="Disordered" evidence="4">
    <location>
        <begin position="1"/>
        <end position="22"/>
    </location>
</feature>
<reference evidence="6 7" key="1">
    <citation type="submission" date="2017-06" db="EMBL/GenBank/DDBJ databases">
        <authorList>
            <person name="Kim H.J."/>
            <person name="Triplett B.A."/>
        </authorList>
    </citation>
    <scope>NUCLEOTIDE SEQUENCE [LARGE SCALE GENOMIC DNA]</scope>
    <source>
        <strain evidence="6 7">DSM 22179</strain>
    </source>
</reference>
<keyword evidence="7" id="KW-1185">Reference proteome</keyword>
<evidence type="ECO:0000256" key="2">
    <source>
        <dbReference type="ARBA" id="ARBA00022801"/>
    </source>
</evidence>
<dbReference type="InterPro" id="IPR052708">
    <property type="entry name" value="PxpC"/>
</dbReference>
<dbReference type="OrthoDB" id="9768696at2"/>
<accession>A0A212TBP6</accession>
<dbReference type="Gene3D" id="2.40.100.10">
    <property type="entry name" value="Cyclophilin-like"/>
    <property type="match status" value="1"/>
</dbReference>
<gene>
    <name evidence="6" type="ORF">SAMN05445756_0908</name>
</gene>
<evidence type="ECO:0000313" key="7">
    <source>
        <dbReference type="Proteomes" id="UP000198122"/>
    </source>
</evidence>
<dbReference type="AlphaFoldDB" id="A0A212TBP6"/>
<name>A0A212TBP6_9MICO</name>
<dbReference type="Pfam" id="PF02626">
    <property type="entry name" value="CT_A_B"/>
    <property type="match status" value="1"/>
</dbReference>
<dbReference type="GO" id="GO:0016787">
    <property type="term" value="F:hydrolase activity"/>
    <property type="evidence" value="ECO:0007669"/>
    <property type="project" value="UniProtKB-KW"/>
</dbReference>
<dbReference type="PANTHER" id="PTHR43309:SF3">
    <property type="entry name" value="5-OXOPROLINASE SUBUNIT C"/>
    <property type="match status" value="1"/>
</dbReference>
<organism evidence="6 7">
    <name type="scientific">Kytococcus aerolatus</name>
    <dbReference type="NCBI Taxonomy" id="592308"/>
    <lineage>
        <taxon>Bacteria</taxon>
        <taxon>Bacillati</taxon>
        <taxon>Actinomycetota</taxon>
        <taxon>Actinomycetes</taxon>
        <taxon>Micrococcales</taxon>
        <taxon>Kytococcaceae</taxon>
        <taxon>Kytococcus</taxon>
    </lineage>
</organism>
<evidence type="ECO:0000259" key="5">
    <source>
        <dbReference type="SMART" id="SM00797"/>
    </source>
</evidence>
<keyword evidence="3" id="KW-0067">ATP-binding</keyword>
<dbReference type="GO" id="GO:0005524">
    <property type="term" value="F:ATP binding"/>
    <property type="evidence" value="ECO:0007669"/>
    <property type="project" value="UniProtKB-KW"/>
</dbReference>
<dbReference type="SUPFAM" id="SSF50891">
    <property type="entry name" value="Cyclophilin-like"/>
    <property type="match status" value="1"/>
</dbReference>
<evidence type="ECO:0000256" key="4">
    <source>
        <dbReference type="SAM" id="MobiDB-lite"/>
    </source>
</evidence>
<dbReference type="NCBIfam" id="TIGR00724">
    <property type="entry name" value="urea_amlyse_rel"/>
    <property type="match status" value="1"/>
</dbReference>
<dbReference type="EMBL" id="FYEZ01000001">
    <property type="protein sequence ID" value="SNC63449.1"/>
    <property type="molecule type" value="Genomic_DNA"/>
</dbReference>
<evidence type="ECO:0000313" key="6">
    <source>
        <dbReference type="EMBL" id="SNC63449.1"/>
    </source>
</evidence>
<feature type="domain" description="Carboxyltransferase" evidence="5">
    <location>
        <begin position="24"/>
        <end position="280"/>
    </location>
</feature>
<keyword evidence="1" id="KW-0547">Nucleotide-binding</keyword>
<dbReference type="InterPro" id="IPR029000">
    <property type="entry name" value="Cyclophilin-like_dom_sf"/>
</dbReference>
<evidence type="ECO:0000256" key="3">
    <source>
        <dbReference type="ARBA" id="ARBA00022840"/>
    </source>
</evidence>
<dbReference type="Proteomes" id="UP000198122">
    <property type="component" value="Unassembled WGS sequence"/>
</dbReference>
<evidence type="ECO:0000256" key="1">
    <source>
        <dbReference type="ARBA" id="ARBA00022741"/>
    </source>
</evidence>
<keyword evidence="2" id="KW-0378">Hydrolase</keyword>
<protein>
    <submittedName>
        <fullName evidence="6">Biotin-dependent carboxylase uncharacterized domain-containing protein</fullName>
    </submittedName>
</protein>
<dbReference type="RefSeq" id="WP_088817830.1">
    <property type="nucleotide sequence ID" value="NZ_FYEZ01000001.1"/>
</dbReference>
<dbReference type="SMART" id="SM00797">
    <property type="entry name" value="AHS2"/>
    <property type="match status" value="1"/>
</dbReference>
<sequence>MSLRVHATGPLTTVQDLGRPGNADIGVGRSGAADRAAARLANRLVGNEPHAAVLEVTLGGLEVEPTRDVVVAVTGAPCPGVPMESTTEWRAGERLALGTPKVGLRTYLAVRGGVDVAPVLGSRSTDLLARLGPPVVEAGTELPLGADRSAGPYGADFAPHRSFPDGPVRLPVLRGPRDDFVGDAGWKAFLARPWTASSRSNRVGLRLEGEALKRVDISELPSEGMARGAIQVPPSGEPVVFLADHPLTGGYPVIGYVDDDAVDLAAQVRPGQGVRFVERG</sequence>
<proteinExistence type="predicted"/>